<proteinExistence type="predicted"/>
<evidence type="ECO:0000313" key="2">
    <source>
        <dbReference type="Proteomes" id="UP001163846"/>
    </source>
</evidence>
<reference evidence="1" key="1">
    <citation type="submission" date="2022-08" db="EMBL/GenBank/DDBJ databases">
        <authorList>
            <consortium name="DOE Joint Genome Institute"/>
            <person name="Min B."/>
            <person name="Riley R."/>
            <person name="Sierra-Patev S."/>
            <person name="Naranjo-Ortiz M."/>
            <person name="Looney B."/>
            <person name="Konkel Z."/>
            <person name="Slot J.C."/>
            <person name="Sakamoto Y."/>
            <person name="Steenwyk J.L."/>
            <person name="Rokas A."/>
            <person name="Carro J."/>
            <person name="Camarero S."/>
            <person name="Ferreira P."/>
            <person name="Molpeceres G."/>
            <person name="Ruiz-Duenas F.J."/>
            <person name="Serrano A."/>
            <person name="Henrissat B."/>
            <person name="Drula E."/>
            <person name="Hughes K.W."/>
            <person name="Mata J.L."/>
            <person name="Ishikawa N.K."/>
            <person name="Vargas-Isla R."/>
            <person name="Ushijima S."/>
            <person name="Smith C.A."/>
            <person name="Ahrendt S."/>
            <person name="Andreopoulos W."/>
            <person name="He G."/>
            <person name="Labutti K."/>
            <person name="Lipzen A."/>
            <person name="Ng V."/>
            <person name="Sandor L."/>
            <person name="Barry K."/>
            <person name="Martinez A.T."/>
            <person name="Xiao Y."/>
            <person name="Gibbons J.G."/>
            <person name="Terashima K."/>
            <person name="Hibbett D.S."/>
            <person name="Grigoriev I.V."/>
        </authorList>
    </citation>
    <scope>NUCLEOTIDE SEQUENCE</scope>
    <source>
        <strain evidence="1">TFB9207</strain>
    </source>
</reference>
<name>A0AA38U9B2_9AGAR</name>
<organism evidence="1 2">
    <name type="scientific">Lentinula raphanica</name>
    <dbReference type="NCBI Taxonomy" id="153919"/>
    <lineage>
        <taxon>Eukaryota</taxon>
        <taxon>Fungi</taxon>
        <taxon>Dikarya</taxon>
        <taxon>Basidiomycota</taxon>
        <taxon>Agaricomycotina</taxon>
        <taxon>Agaricomycetes</taxon>
        <taxon>Agaricomycetidae</taxon>
        <taxon>Agaricales</taxon>
        <taxon>Marasmiineae</taxon>
        <taxon>Omphalotaceae</taxon>
        <taxon>Lentinula</taxon>
    </lineage>
</organism>
<accession>A0AA38U9B2</accession>
<dbReference type="EMBL" id="MU806588">
    <property type="protein sequence ID" value="KAJ3834060.1"/>
    <property type="molecule type" value="Genomic_DNA"/>
</dbReference>
<evidence type="ECO:0000313" key="1">
    <source>
        <dbReference type="EMBL" id="KAJ3834060.1"/>
    </source>
</evidence>
<comment type="caution">
    <text evidence="1">The sequence shown here is derived from an EMBL/GenBank/DDBJ whole genome shotgun (WGS) entry which is preliminary data.</text>
</comment>
<gene>
    <name evidence="1" type="ORF">F5878DRAFT_631425</name>
</gene>
<dbReference type="Proteomes" id="UP001163846">
    <property type="component" value="Unassembled WGS sequence"/>
</dbReference>
<sequence length="84" mass="9684">MATGKAEKPGETQLRQCVEKFLATYCQGEEHSSMSGLADALIEAEWDRETLIQSSWNDIKDQYDGSAWKPPMFVRLRTICERWN</sequence>
<dbReference type="AlphaFoldDB" id="A0AA38U9B2"/>
<protein>
    <submittedName>
        <fullName evidence="1">Uncharacterized protein</fullName>
    </submittedName>
</protein>
<keyword evidence="2" id="KW-1185">Reference proteome</keyword>
<feature type="non-terminal residue" evidence="1">
    <location>
        <position position="84"/>
    </location>
</feature>